<name>A0A3B0Y5G4_9ZZZZ</name>
<gene>
    <name evidence="2" type="ORF">MNBD_GAMMA12-2672</name>
</gene>
<evidence type="ECO:0000313" key="2">
    <source>
        <dbReference type="EMBL" id="VAW76005.1"/>
    </source>
</evidence>
<dbReference type="EMBL" id="UOFL01000096">
    <property type="protein sequence ID" value="VAW76005.1"/>
    <property type="molecule type" value="Genomic_DNA"/>
</dbReference>
<dbReference type="AlphaFoldDB" id="A0A3B0Y5G4"/>
<keyword evidence="1" id="KW-0472">Membrane</keyword>
<keyword evidence="1" id="KW-0812">Transmembrane</keyword>
<reference evidence="2" key="1">
    <citation type="submission" date="2018-06" db="EMBL/GenBank/DDBJ databases">
        <authorList>
            <person name="Zhirakovskaya E."/>
        </authorList>
    </citation>
    <scope>NUCLEOTIDE SEQUENCE</scope>
</reference>
<feature type="transmembrane region" description="Helical" evidence="1">
    <location>
        <begin position="20"/>
        <end position="39"/>
    </location>
</feature>
<accession>A0A3B0Y5G4</accession>
<sequence>MKNLYHSPDYTREVSLVSYFSFLITALYLLTIALAQYLTQKVVKDLFVYTVSLFSLCSLTCSISFLNYSDSLRT</sequence>
<organism evidence="2">
    <name type="scientific">hydrothermal vent metagenome</name>
    <dbReference type="NCBI Taxonomy" id="652676"/>
    <lineage>
        <taxon>unclassified sequences</taxon>
        <taxon>metagenomes</taxon>
        <taxon>ecological metagenomes</taxon>
    </lineage>
</organism>
<feature type="transmembrane region" description="Helical" evidence="1">
    <location>
        <begin position="46"/>
        <end position="68"/>
    </location>
</feature>
<proteinExistence type="predicted"/>
<protein>
    <submittedName>
        <fullName evidence="2">Uncharacterized protein</fullName>
    </submittedName>
</protein>
<evidence type="ECO:0000256" key="1">
    <source>
        <dbReference type="SAM" id="Phobius"/>
    </source>
</evidence>
<keyword evidence="1" id="KW-1133">Transmembrane helix</keyword>